<dbReference type="InterPro" id="IPR033452">
    <property type="entry name" value="GH30_C"/>
</dbReference>
<evidence type="ECO:0000259" key="14">
    <source>
        <dbReference type="Pfam" id="PF02055"/>
    </source>
</evidence>
<dbReference type="Pfam" id="PF02055">
    <property type="entry name" value="Glyco_hydro_30"/>
    <property type="match status" value="1"/>
</dbReference>
<protein>
    <recommendedName>
        <fullName evidence="5 12">Glucosylceramidase</fullName>
        <ecNumber evidence="5 12">3.2.1.45</ecNumber>
    </recommendedName>
</protein>
<keyword evidence="12" id="KW-0326">Glycosidase</keyword>
<keyword evidence="7 12" id="KW-0378">Hydrolase</keyword>
<evidence type="ECO:0000256" key="13">
    <source>
        <dbReference type="SAM" id="SignalP"/>
    </source>
</evidence>
<dbReference type="GO" id="GO:0006066">
    <property type="term" value="P:alcohol metabolic process"/>
    <property type="evidence" value="ECO:0007669"/>
    <property type="project" value="UniProtKB-ARBA"/>
</dbReference>
<dbReference type="GO" id="GO:0042391">
    <property type="term" value="P:regulation of membrane potential"/>
    <property type="evidence" value="ECO:0007669"/>
    <property type="project" value="UniProtKB-ARBA"/>
</dbReference>
<dbReference type="EC" id="3.2.1.45" evidence="5 12"/>
<dbReference type="GO" id="GO:0006680">
    <property type="term" value="P:glucosylceramide catabolic process"/>
    <property type="evidence" value="ECO:0007669"/>
    <property type="project" value="TreeGrafter"/>
</dbReference>
<evidence type="ECO:0000256" key="10">
    <source>
        <dbReference type="ARBA" id="ARBA00050474"/>
    </source>
</evidence>
<accession>A0A6J1S4U6</accession>
<evidence type="ECO:0000256" key="7">
    <source>
        <dbReference type="ARBA" id="ARBA00022801"/>
    </source>
</evidence>
<dbReference type="GO" id="GO:0005774">
    <property type="term" value="C:vacuolar membrane"/>
    <property type="evidence" value="ECO:0007669"/>
    <property type="project" value="UniProtKB-ARBA"/>
</dbReference>
<dbReference type="Gene3D" id="3.20.20.80">
    <property type="entry name" value="Glycosidases"/>
    <property type="match status" value="1"/>
</dbReference>
<dbReference type="PRINTS" id="PR00843">
    <property type="entry name" value="GLHYDRLASE30"/>
</dbReference>
<comment type="similarity">
    <text evidence="4 12">Belongs to the glycosyl hydrolase 30 family.</text>
</comment>
<gene>
    <name evidence="17" type="primary">LOC113204881</name>
</gene>
<dbReference type="GO" id="GO:0008202">
    <property type="term" value="P:steroid metabolic process"/>
    <property type="evidence" value="ECO:0007669"/>
    <property type="project" value="UniProtKB-ARBA"/>
</dbReference>
<dbReference type="PANTHER" id="PTHR11069:SF23">
    <property type="entry name" value="LYSOSOMAL ACID GLUCOSYLCERAMIDASE"/>
    <property type="match status" value="1"/>
</dbReference>
<dbReference type="GO" id="GO:0005764">
    <property type="term" value="C:lysosome"/>
    <property type="evidence" value="ECO:0007669"/>
    <property type="project" value="UniProtKB-ARBA"/>
</dbReference>
<dbReference type="GO" id="GO:0004348">
    <property type="term" value="F:glucosylceramidase activity"/>
    <property type="evidence" value="ECO:0007669"/>
    <property type="project" value="UniProtKB-EC"/>
</dbReference>
<dbReference type="InterPro" id="IPR001139">
    <property type="entry name" value="Glyco_hydro_30"/>
</dbReference>
<evidence type="ECO:0000256" key="4">
    <source>
        <dbReference type="ARBA" id="ARBA00005382"/>
    </source>
</evidence>
<dbReference type="AlphaFoldDB" id="A0A6J1S4U6"/>
<dbReference type="GO" id="GO:0010605">
    <property type="term" value="P:negative regulation of macromolecule metabolic process"/>
    <property type="evidence" value="ECO:0007669"/>
    <property type="project" value="UniProtKB-ARBA"/>
</dbReference>
<feature type="signal peptide" evidence="13">
    <location>
        <begin position="1"/>
        <end position="28"/>
    </location>
</feature>
<dbReference type="SUPFAM" id="SSF51445">
    <property type="entry name" value="(Trans)glycosidases"/>
    <property type="match status" value="1"/>
</dbReference>
<comment type="pathway">
    <text evidence="3">Sphingolipid metabolism.</text>
</comment>
<evidence type="ECO:0000256" key="1">
    <source>
        <dbReference type="ARBA" id="ARBA00001013"/>
    </source>
</evidence>
<dbReference type="GeneID" id="113204881"/>
<evidence type="ECO:0000256" key="6">
    <source>
        <dbReference type="ARBA" id="ARBA00022729"/>
    </source>
</evidence>
<dbReference type="Proteomes" id="UP000504606">
    <property type="component" value="Unplaced"/>
</dbReference>
<dbReference type="Pfam" id="PF17189">
    <property type="entry name" value="Glyco_hydro_30C"/>
    <property type="match status" value="1"/>
</dbReference>
<dbReference type="PANTHER" id="PTHR11069">
    <property type="entry name" value="GLUCOSYLCERAMIDASE"/>
    <property type="match status" value="1"/>
</dbReference>
<reference evidence="17" key="1">
    <citation type="submission" date="2025-08" db="UniProtKB">
        <authorList>
            <consortium name="RefSeq"/>
        </authorList>
    </citation>
    <scope>IDENTIFICATION</scope>
    <source>
        <tissue evidence="17">Whole organism</tissue>
    </source>
</reference>
<dbReference type="GO" id="GO:0006914">
    <property type="term" value="P:autophagy"/>
    <property type="evidence" value="ECO:0007669"/>
    <property type="project" value="UniProtKB-ARBA"/>
</dbReference>
<evidence type="ECO:0000313" key="17">
    <source>
        <dbReference type="RefSeq" id="XP_026276037.1"/>
    </source>
</evidence>
<comment type="catalytic activity">
    <reaction evidence="1">
        <text>a beta-D-glucosyl-(1&lt;-&gt;1')-N-acylsphing-4-enine + H2O = an N-acylsphing-4-enine + D-glucose</text>
        <dbReference type="Rhea" id="RHEA:13269"/>
        <dbReference type="ChEBI" id="CHEBI:4167"/>
        <dbReference type="ChEBI" id="CHEBI:15377"/>
        <dbReference type="ChEBI" id="CHEBI:22801"/>
        <dbReference type="ChEBI" id="CHEBI:52639"/>
        <dbReference type="EC" id="3.2.1.45"/>
    </reaction>
    <physiologicalReaction direction="left-to-right" evidence="1">
        <dbReference type="Rhea" id="RHEA:13270"/>
    </physiologicalReaction>
</comment>
<dbReference type="RefSeq" id="XP_026276037.1">
    <property type="nucleotide sequence ID" value="XM_026420252.2"/>
</dbReference>
<proteinExistence type="inferred from homology"/>
<keyword evidence="9 12" id="KW-0443">Lipid metabolism</keyword>
<feature type="domain" description="Glycosyl hydrolase family 30 TIM-barrel" evidence="14">
    <location>
        <begin position="108"/>
        <end position="459"/>
    </location>
</feature>
<comment type="pathway">
    <text evidence="2">Lipid metabolism; sphingolipid metabolism.</text>
</comment>
<evidence type="ECO:0000256" key="5">
    <source>
        <dbReference type="ARBA" id="ARBA00012658"/>
    </source>
</evidence>
<dbReference type="GO" id="GO:0016241">
    <property type="term" value="P:regulation of macroautophagy"/>
    <property type="evidence" value="ECO:0007669"/>
    <property type="project" value="UniProtKB-ARBA"/>
</dbReference>
<keyword evidence="6 13" id="KW-0732">Signal</keyword>
<dbReference type="KEGG" id="foc:113204881"/>
<organism evidence="16 17">
    <name type="scientific">Frankliniella occidentalis</name>
    <name type="common">Western flower thrips</name>
    <name type="synonym">Euthrips occidentalis</name>
    <dbReference type="NCBI Taxonomy" id="133901"/>
    <lineage>
        <taxon>Eukaryota</taxon>
        <taxon>Metazoa</taxon>
        <taxon>Ecdysozoa</taxon>
        <taxon>Arthropoda</taxon>
        <taxon>Hexapoda</taxon>
        <taxon>Insecta</taxon>
        <taxon>Pterygota</taxon>
        <taxon>Neoptera</taxon>
        <taxon>Paraneoptera</taxon>
        <taxon>Thysanoptera</taxon>
        <taxon>Terebrantia</taxon>
        <taxon>Thripoidea</taxon>
        <taxon>Thripidae</taxon>
        <taxon>Frankliniella</taxon>
    </lineage>
</organism>
<evidence type="ECO:0000256" key="8">
    <source>
        <dbReference type="ARBA" id="ARBA00022919"/>
    </source>
</evidence>
<comment type="catalytic activity">
    <reaction evidence="11">
        <text>an N-acyl-1-beta-D-glucosyl-15-methylhexadecasphing-4-enine + H2O = an N-acyl-15-methylhexadecasphing-4-enine + D-glucose</text>
        <dbReference type="Rhea" id="RHEA:34755"/>
        <dbReference type="ChEBI" id="CHEBI:4167"/>
        <dbReference type="ChEBI" id="CHEBI:15377"/>
        <dbReference type="ChEBI" id="CHEBI:70815"/>
        <dbReference type="ChEBI" id="CHEBI:70846"/>
    </reaction>
    <physiologicalReaction direction="left-to-right" evidence="11">
        <dbReference type="Rhea" id="RHEA:34756"/>
    </physiologicalReaction>
</comment>
<name>A0A6J1S4U6_FRAOC</name>
<dbReference type="GO" id="GO:0032006">
    <property type="term" value="P:regulation of TOR signaling"/>
    <property type="evidence" value="ECO:0007669"/>
    <property type="project" value="UniProtKB-ARBA"/>
</dbReference>
<evidence type="ECO:0000256" key="11">
    <source>
        <dbReference type="ARBA" id="ARBA00051345"/>
    </source>
</evidence>
<dbReference type="InterPro" id="IPR017853">
    <property type="entry name" value="GH"/>
</dbReference>
<dbReference type="GO" id="GO:0007040">
    <property type="term" value="P:lysosome organization"/>
    <property type="evidence" value="ECO:0007669"/>
    <property type="project" value="UniProtKB-ARBA"/>
</dbReference>
<dbReference type="GO" id="GO:0005102">
    <property type="term" value="F:signaling receptor binding"/>
    <property type="evidence" value="ECO:0007669"/>
    <property type="project" value="UniProtKB-ARBA"/>
</dbReference>
<keyword evidence="16" id="KW-1185">Reference proteome</keyword>
<dbReference type="SUPFAM" id="SSF51011">
    <property type="entry name" value="Glycosyl hydrolase domain"/>
    <property type="match status" value="1"/>
</dbReference>
<dbReference type="GO" id="GO:0030163">
    <property type="term" value="P:protein catabolic process"/>
    <property type="evidence" value="ECO:0007669"/>
    <property type="project" value="UniProtKB-ARBA"/>
</dbReference>
<feature type="domain" description="Glycosyl hydrolase family 30 beta sandwich" evidence="15">
    <location>
        <begin position="462"/>
        <end position="524"/>
    </location>
</feature>
<feature type="chain" id="PRO_5026857528" description="Glucosylceramidase" evidence="13">
    <location>
        <begin position="29"/>
        <end position="527"/>
    </location>
</feature>
<evidence type="ECO:0000256" key="2">
    <source>
        <dbReference type="ARBA" id="ARBA00004760"/>
    </source>
</evidence>
<dbReference type="GO" id="GO:0016758">
    <property type="term" value="F:hexosyltransferase activity"/>
    <property type="evidence" value="ECO:0007669"/>
    <property type="project" value="UniProtKB-ARBA"/>
</dbReference>
<sequence>MGLRHADCALLALCLLLNGFAALGGAKAAQLCAPRDYGEGSVVCVCNATHCDSLPRPRKGDFPGARLYSSSKAGLRFSTSDADFAEEAPSNGGITFQVDSSKRYQSIIGWGATVTDSAGINIQKLSEGAKKQLIRAFFSEDGIEYDVLRVPIGGTDDSLRVYTLHDEPGDASLSGFALAEEDYLYKMPVLRYAREALPADRPLRLLASAWTAPPWMKSNKNFTGTGVLQPDYYQAWADYHLKFLDAYEEEGFHFWGVTTGNEPLNGFLGGMIHFNSMGWTPFAMSTWVGQHLGPTLRGPDGQASQHADVKILTLDDQRTLMPVWTGLVVMDKEAAKYIDGFAIHWYGNSLSPVFSLDVSHLLSPDKFIFNSEASNGFLSWDRHVILGSWERAEAYTSDILDDLNHWVTGWMEWSLVLDMQGGPTWSGNYVDASILVNAEEDEFVKQPSYYAMGHFTKFLPPGSVCVRVNKDQSGGVRNVAFLRPDNGTVVVLYNPSEDAKVVNVHDVSKGYLAVKLAPRSINTLLYW</sequence>
<evidence type="ECO:0000256" key="12">
    <source>
        <dbReference type="RuleBase" id="RU361188"/>
    </source>
</evidence>
<dbReference type="InterPro" id="IPR033453">
    <property type="entry name" value="Glyco_hydro_30_TIM-barrel"/>
</dbReference>
<evidence type="ECO:0000259" key="15">
    <source>
        <dbReference type="Pfam" id="PF17189"/>
    </source>
</evidence>
<comment type="catalytic activity">
    <reaction evidence="10">
        <text>a beta-D-glucosylceramide + H2O = an N-acyl-sphingoid base + D-glucose</text>
        <dbReference type="Rhea" id="RHEA:81447"/>
        <dbReference type="ChEBI" id="CHEBI:4167"/>
        <dbReference type="ChEBI" id="CHEBI:15377"/>
        <dbReference type="ChEBI" id="CHEBI:83264"/>
        <dbReference type="ChEBI" id="CHEBI:83273"/>
    </reaction>
    <physiologicalReaction direction="left-to-right" evidence="10">
        <dbReference type="Rhea" id="RHEA:81448"/>
    </physiologicalReaction>
</comment>
<evidence type="ECO:0000313" key="16">
    <source>
        <dbReference type="Proteomes" id="UP000504606"/>
    </source>
</evidence>
<dbReference type="GO" id="GO:0051246">
    <property type="term" value="P:regulation of protein metabolic process"/>
    <property type="evidence" value="ECO:0007669"/>
    <property type="project" value="UniProtKB-ARBA"/>
</dbReference>
<evidence type="ECO:0000256" key="9">
    <source>
        <dbReference type="ARBA" id="ARBA00023098"/>
    </source>
</evidence>
<dbReference type="FunFam" id="3.20.20.80:FF:000030">
    <property type="entry name" value="Lysosomal acid glucosylceramidase"/>
    <property type="match status" value="1"/>
</dbReference>
<dbReference type="OrthoDB" id="2160638at2759"/>
<evidence type="ECO:0000256" key="3">
    <source>
        <dbReference type="ARBA" id="ARBA00004991"/>
    </source>
</evidence>
<keyword evidence="8 12" id="KW-0746">Sphingolipid metabolism</keyword>